<comment type="similarity">
    <text evidence="1">Belongs to the RdRP family.</text>
</comment>
<evidence type="ECO:0000259" key="3">
    <source>
        <dbReference type="Pfam" id="PF05183"/>
    </source>
</evidence>
<feature type="compositionally biased region" description="Acidic residues" evidence="2">
    <location>
        <begin position="22"/>
        <end position="31"/>
    </location>
</feature>
<sequence length="947" mass="106939">MNNTMNDASNSMMDIVDLTQADTDDDDDSNNEDNCGTKRFNNIHQYNTRSTCARAIKREVGEEYNSDENGVEPYPPSIVVVTPEKYMKSTSSSGNKSESGHRSNNEMDEEEDVDIDGVEEVQGDSDDNASIFGNSDDENEEGKKEFDNSGDESSDNKSLFSNSAGDDCSRFSGGEDQVIADILPEEVVLPTKRPAKKKVKRRRFNKNDVSKFLTSTFDAPAEERLEPECYYFAQLVNLLGRNVRKRTTTISDGPPQRILDDRLEERFEIVCSEVIRRKANGAKEDRMGTKYYKSFYLGISNEDGDESKSLNAFLSSIADFESITYEHGPHKTQSRLKLLFSTSCRLPGHKDKFCFFWLPKKDVKVIEDDGHLGCGFIDPDYLSALLGNSSVAADKFAIQVRLFGPSSFGIAKGMLVVKAGLGVHKIEIPKSMIKVDKSKAKEPDHKKFVALNIIQLFPSEKNRIMGRLYDNFENDPTPRMIKNLDEPGESILNVLRCKGVSEHLIENYLRNFLQATKNGRDIEQALASIKHGSLVGVSDPTGFIPRGLVFLTGFGDRAPSRMFLTRSPCTEGKDGVTAKVVTWRDMPGEAYQFLNHLPFGAVVFALGDDPLPPKVNSGDLDGDLYHCIWDPSLIESIQLDAANTNLGKVIYDELVGTEFQHEYNGKTFTSQVVQRLAGDLYHVATGSNMQVLVEMTRGQILEGKDYIVEVADHRAKGSKLGQSIEFKCKWSNGELEWMSMQRLRKDFGDSPPVALRSYVLEKHLLLDGVLPRNFANWLNKSLQVSKMERIIKHRKTGEKIKVLCQYDDGEEKWLDLEVEKRESKLFVAAYAKKKHLFDQPGWEGIENFWLDEVQHLMCNEKRSGELSTLTPTLYSFWKKSFEEKGPNHDDTIIWGRAYKESNDIEKHGVVLKLPLHLHRKLSETCKNYVEEYDGEAEEEEERNVSGG</sequence>
<keyword evidence="1" id="KW-0694">RNA-binding</keyword>
<evidence type="ECO:0000256" key="1">
    <source>
        <dbReference type="RuleBase" id="RU363098"/>
    </source>
</evidence>
<gene>
    <name evidence="4" type="ORF">ACHAWU_009732</name>
</gene>
<dbReference type="PANTHER" id="PTHR23079">
    <property type="entry name" value="RNA-DEPENDENT RNA POLYMERASE"/>
    <property type="match status" value="1"/>
</dbReference>
<name>A0ABD3MGC0_9STRA</name>
<keyword evidence="1" id="KW-0696">RNA-directed RNA polymerase</keyword>
<organism evidence="4 5">
    <name type="scientific">Discostella pseudostelligera</name>
    <dbReference type="NCBI Taxonomy" id="259834"/>
    <lineage>
        <taxon>Eukaryota</taxon>
        <taxon>Sar</taxon>
        <taxon>Stramenopiles</taxon>
        <taxon>Ochrophyta</taxon>
        <taxon>Bacillariophyta</taxon>
        <taxon>Coscinodiscophyceae</taxon>
        <taxon>Thalassiosirophycidae</taxon>
        <taxon>Stephanodiscales</taxon>
        <taxon>Stephanodiscaceae</taxon>
        <taxon>Discostella</taxon>
    </lineage>
</organism>
<evidence type="ECO:0000313" key="4">
    <source>
        <dbReference type="EMBL" id="KAL3759585.1"/>
    </source>
</evidence>
<feature type="region of interest" description="Disordered" evidence="2">
    <location>
        <begin position="86"/>
        <end position="167"/>
    </location>
</feature>
<dbReference type="EC" id="2.7.7.48" evidence="1"/>
<dbReference type="GO" id="GO:0003723">
    <property type="term" value="F:RNA binding"/>
    <property type="evidence" value="ECO:0007669"/>
    <property type="project" value="UniProtKB-KW"/>
</dbReference>
<dbReference type="InterPro" id="IPR007855">
    <property type="entry name" value="RDRP"/>
</dbReference>
<accession>A0ABD3MGC0</accession>
<dbReference type="GO" id="GO:0031047">
    <property type="term" value="P:regulatory ncRNA-mediated gene silencing"/>
    <property type="evidence" value="ECO:0007669"/>
    <property type="project" value="UniProtKB-KW"/>
</dbReference>
<keyword evidence="1" id="KW-0808">Transferase</keyword>
<proteinExistence type="inferred from homology"/>
<dbReference type="Proteomes" id="UP001530293">
    <property type="component" value="Unassembled WGS sequence"/>
</dbReference>
<reference evidence="4 5" key="1">
    <citation type="submission" date="2024-10" db="EMBL/GenBank/DDBJ databases">
        <title>Updated reference genomes for cyclostephanoid diatoms.</title>
        <authorList>
            <person name="Roberts W.R."/>
            <person name="Alverson A.J."/>
        </authorList>
    </citation>
    <scope>NUCLEOTIDE SEQUENCE [LARGE SCALE GENOMIC DNA]</scope>
    <source>
        <strain evidence="4 5">AJA232-27</strain>
    </source>
</reference>
<protein>
    <recommendedName>
        <fullName evidence="1">RNA-dependent RNA polymerase</fullName>
        <ecNumber evidence="1">2.7.7.48</ecNumber>
    </recommendedName>
</protein>
<feature type="domain" description="RDRP core" evidence="3">
    <location>
        <begin position="491"/>
        <end position="635"/>
    </location>
</feature>
<keyword evidence="1" id="KW-0548">Nucleotidyltransferase</keyword>
<feature type="compositionally biased region" description="Polar residues" evidence="2">
    <location>
        <begin position="1"/>
        <end position="12"/>
    </location>
</feature>
<keyword evidence="5" id="KW-1185">Reference proteome</keyword>
<dbReference type="InterPro" id="IPR057596">
    <property type="entry name" value="RDRP_core"/>
</dbReference>
<evidence type="ECO:0000256" key="2">
    <source>
        <dbReference type="SAM" id="MobiDB-lite"/>
    </source>
</evidence>
<dbReference type="PANTHER" id="PTHR23079:SF55">
    <property type="entry name" value="RNA-DIRECTED RNA POLYMERASE"/>
    <property type="match status" value="1"/>
</dbReference>
<dbReference type="EMBL" id="JALLBG020000199">
    <property type="protein sequence ID" value="KAL3759585.1"/>
    <property type="molecule type" value="Genomic_DNA"/>
</dbReference>
<comment type="catalytic activity">
    <reaction evidence="1">
        <text>RNA(n) + a ribonucleoside 5'-triphosphate = RNA(n+1) + diphosphate</text>
        <dbReference type="Rhea" id="RHEA:21248"/>
        <dbReference type="Rhea" id="RHEA-COMP:14527"/>
        <dbReference type="Rhea" id="RHEA-COMP:17342"/>
        <dbReference type="ChEBI" id="CHEBI:33019"/>
        <dbReference type="ChEBI" id="CHEBI:61557"/>
        <dbReference type="ChEBI" id="CHEBI:140395"/>
        <dbReference type="EC" id="2.7.7.48"/>
    </reaction>
</comment>
<comment type="caution">
    <text evidence="4">The sequence shown here is derived from an EMBL/GenBank/DDBJ whole genome shotgun (WGS) entry which is preliminary data.</text>
</comment>
<dbReference type="Pfam" id="PF05183">
    <property type="entry name" value="RdRP"/>
    <property type="match status" value="1"/>
</dbReference>
<feature type="region of interest" description="Disordered" evidence="2">
    <location>
        <begin position="1"/>
        <end position="39"/>
    </location>
</feature>
<feature type="compositionally biased region" description="Acidic residues" evidence="2">
    <location>
        <begin position="106"/>
        <end position="127"/>
    </location>
</feature>
<dbReference type="GO" id="GO:0003968">
    <property type="term" value="F:RNA-directed RNA polymerase activity"/>
    <property type="evidence" value="ECO:0007669"/>
    <property type="project" value="UniProtKB-KW"/>
</dbReference>
<dbReference type="AlphaFoldDB" id="A0ABD3MGC0"/>
<evidence type="ECO:0000313" key="5">
    <source>
        <dbReference type="Proteomes" id="UP001530293"/>
    </source>
</evidence>